<keyword evidence="1 3" id="KW-0560">Oxidoreductase</keyword>
<reference evidence="3 4" key="1">
    <citation type="submission" date="2016-09" db="EMBL/GenBank/DDBJ databases">
        <authorList>
            <person name="Reverchon S."/>
            <person name="Nasser W."/>
            <person name="Leonard S."/>
            <person name="Brochier C."/>
            <person name="Duprey A."/>
        </authorList>
    </citation>
    <scope>NUCLEOTIDE SEQUENCE [LARGE SCALE GENOMIC DNA]</scope>
    <source>
        <strain evidence="3 4">174/2</strain>
    </source>
</reference>
<dbReference type="InterPro" id="IPR051265">
    <property type="entry name" value="HIBADH-related_NP60_sf"/>
</dbReference>
<dbReference type="InterPro" id="IPR015815">
    <property type="entry name" value="HIBADH-related"/>
</dbReference>
<dbReference type="PANTHER" id="PTHR43580">
    <property type="entry name" value="OXIDOREDUCTASE GLYR1-RELATED"/>
    <property type="match status" value="1"/>
</dbReference>
<dbReference type="Gene3D" id="3.40.50.720">
    <property type="entry name" value="NAD(P)-binding Rossmann-like Domain"/>
    <property type="match status" value="1"/>
</dbReference>
<dbReference type="SUPFAM" id="SSF51735">
    <property type="entry name" value="NAD(P)-binding Rossmann-fold domains"/>
    <property type="match status" value="1"/>
</dbReference>
<feature type="domain" description="6-phosphogluconate dehydrogenase NADP-binding" evidence="2">
    <location>
        <begin position="2"/>
        <end position="154"/>
    </location>
</feature>
<protein>
    <submittedName>
        <fullName evidence="3">2-hydroxy-3-oxopropionate reductase</fullName>
        <ecNumber evidence="3">1.1.1.60</ecNumber>
    </submittedName>
</protein>
<dbReference type="PIRSF" id="PIRSF000103">
    <property type="entry name" value="HIBADH"/>
    <property type="match status" value="1"/>
</dbReference>
<dbReference type="EMBL" id="LT615367">
    <property type="protein sequence ID" value="SLM62765.1"/>
    <property type="molecule type" value="Genomic_DNA"/>
</dbReference>
<gene>
    <name evidence="3" type="ORF">DAQ1742_01828</name>
</gene>
<dbReference type="GO" id="GO:0008679">
    <property type="term" value="F:2-hydroxy-3-oxopropionate reductase activity"/>
    <property type="evidence" value="ECO:0007669"/>
    <property type="project" value="UniProtKB-EC"/>
</dbReference>
<dbReference type="RefSeq" id="WP_035342544.1">
    <property type="nucleotide sequence ID" value="NZ_LT615367.1"/>
</dbReference>
<evidence type="ECO:0000313" key="3">
    <source>
        <dbReference type="EMBL" id="SLM62765.1"/>
    </source>
</evidence>
<proteinExistence type="predicted"/>
<dbReference type="GO" id="GO:0050661">
    <property type="term" value="F:NADP binding"/>
    <property type="evidence" value="ECO:0007669"/>
    <property type="project" value="InterPro"/>
</dbReference>
<evidence type="ECO:0000259" key="2">
    <source>
        <dbReference type="Pfam" id="PF03446"/>
    </source>
</evidence>
<dbReference type="Gene3D" id="1.10.1040.10">
    <property type="entry name" value="N-(1-d-carboxylethyl)-l-norvaline Dehydrogenase, domain 2"/>
    <property type="match status" value="1"/>
</dbReference>
<dbReference type="AlphaFoldDB" id="A0A375A9S6"/>
<accession>A0A375A9S6</accession>
<dbReference type="Proteomes" id="UP000294820">
    <property type="component" value="Chromosome 1"/>
</dbReference>
<sequence length="284" mass="30135">MKIAVIGTGIMGSALAIALMKSGYEVYVYNRTKEKTAFLVSEGAILCETPADAIKCADASVLVLANAESVKNVILSEDVLSVLKGSKILNASTTTSTEIDEISSEVSLHGGELSETSIMVGGEELKNKQGAFILACPDKSEKFWSEILGNIGVVMFRAGDTGNASKAEVPMLFSSLFNSVLLAYSAVAAEKLGLSKEIIKKSIDAAGISGAEWILPSILEHDYTNVMASVESYKQVSETTKHYIHSLGMPSEIIDAIDTLYDSALSQGLGKLDGSAISQLFRGY</sequence>
<evidence type="ECO:0000256" key="1">
    <source>
        <dbReference type="ARBA" id="ARBA00023002"/>
    </source>
</evidence>
<dbReference type="Pfam" id="PF03446">
    <property type="entry name" value="NAD_binding_2"/>
    <property type="match status" value="1"/>
</dbReference>
<dbReference type="InterPro" id="IPR006115">
    <property type="entry name" value="6PGDH_NADP-bd"/>
</dbReference>
<dbReference type="PANTHER" id="PTHR43580:SF2">
    <property type="entry name" value="CYTOKINE-LIKE NUCLEAR FACTOR N-PAC"/>
    <property type="match status" value="1"/>
</dbReference>
<dbReference type="InterPro" id="IPR036291">
    <property type="entry name" value="NAD(P)-bd_dom_sf"/>
</dbReference>
<dbReference type="EC" id="1.1.1.60" evidence="3"/>
<dbReference type="InterPro" id="IPR013328">
    <property type="entry name" value="6PGD_dom2"/>
</dbReference>
<keyword evidence="4" id="KW-1185">Reference proteome</keyword>
<dbReference type="KEGG" id="daq:DAQ1742_01828"/>
<name>A0A375A9S6_9GAMM</name>
<organism evidence="3 4">
    <name type="scientific">Dickeya aquatica</name>
    <dbReference type="NCBI Taxonomy" id="1401087"/>
    <lineage>
        <taxon>Bacteria</taxon>
        <taxon>Pseudomonadati</taxon>
        <taxon>Pseudomonadota</taxon>
        <taxon>Gammaproteobacteria</taxon>
        <taxon>Enterobacterales</taxon>
        <taxon>Pectobacteriaceae</taxon>
        <taxon>Dickeya</taxon>
    </lineage>
</organism>
<evidence type="ECO:0000313" key="4">
    <source>
        <dbReference type="Proteomes" id="UP000294820"/>
    </source>
</evidence>